<name>A0A8H7C818_AGABI</name>
<sequence length="232" mass="26297">MASSQPLVCVFLKHPPNQHSVPQIHEIAWNKLQNVTFDNYNIAFAFLTFLHVLRAGGDNSKAHHDVLAYARRALTTAEIAQEGMLAFREDIRIAVGRITTIISGGDGKDIPSFVNESSQSLLELATGVEECNAILEGYRQEIKEVLRQTSDQTGSLTSEEEFRMVHGKWQAFVEIADPGEYRWESFKDVIRGHEEVFEPDTPPISPTNLTMPTTVSLKSHKVPFWRKFFRRI</sequence>
<evidence type="ECO:0000313" key="1">
    <source>
        <dbReference type="EMBL" id="KAF7768626.1"/>
    </source>
</evidence>
<organism evidence="1 2">
    <name type="scientific">Agaricus bisporus var. burnettii</name>
    <dbReference type="NCBI Taxonomy" id="192524"/>
    <lineage>
        <taxon>Eukaryota</taxon>
        <taxon>Fungi</taxon>
        <taxon>Dikarya</taxon>
        <taxon>Basidiomycota</taxon>
        <taxon>Agaricomycotina</taxon>
        <taxon>Agaricomycetes</taxon>
        <taxon>Agaricomycetidae</taxon>
        <taxon>Agaricales</taxon>
        <taxon>Agaricineae</taxon>
        <taxon>Agaricaceae</taxon>
        <taxon>Agaricus</taxon>
    </lineage>
</organism>
<evidence type="ECO:0000313" key="2">
    <source>
        <dbReference type="Proteomes" id="UP000629468"/>
    </source>
</evidence>
<gene>
    <name evidence="1" type="ORF">Agabi119p4_7869</name>
</gene>
<reference evidence="1 2" key="1">
    <citation type="journal article" name="Sci. Rep.">
        <title>Telomere-to-telomere assembled and centromere annotated genomes of the two main subspecies of the button mushroom Agaricus bisporus reveal especially polymorphic chromosome ends.</title>
        <authorList>
            <person name="Sonnenberg A.S.M."/>
            <person name="Sedaghat-Telgerd N."/>
            <person name="Lavrijssen B."/>
            <person name="Ohm R.A."/>
            <person name="Hendrickx P.M."/>
            <person name="Scholtmeijer K."/>
            <person name="Baars J.J.P."/>
            <person name="van Peer A."/>
        </authorList>
    </citation>
    <scope>NUCLEOTIDE SEQUENCE [LARGE SCALE GENOMIC DNA]</scope>
    <source>
        <strain evidence="1 2">H119_p4</strain>
    </source>
</reference>
<dbReference type="EMBL" id="JABXXO010000010">
    <property type="protein sequence ID" value="KAF7768626.1"/>
    <property type="molecule type" value="Genomic_DNA"/>
</dbReference>
<proteinExistence type="predicted"/>
<dbReference type="AlphaFoldDB" id="A0A8H7C818"/>
<protein>
    <submittedName>
        <fullName evidence="1">Uncharacterized protein</fullName>
    </submittedName>
</protein>
<accession>A0A8H7C818</accession>
<dbReference type="Proteomes" id="UP000629468">
    <property type="component" value="Unassembled WGS sequence"/>
</dbReference>
<comment type="caution">
    <text evidence="1">The sequence shown here is derived from an EMBL/GenBank/DDBJ whole genome shotgun (WGS) entry which is preliminary data.</text>
</comment>